<evidence type="ECO:0000256" key="2">
    <source>
        <dbReference type="ARBA" id="ARBA00022884"/>
    </source>
</evidence>
<dbReference type="OrthoDB" id="84413at2759"/>
<organism evidence="7 8">
    <name type="scientific">Phytophthora megakarya</name>
    <dbReference type="NCBI Taxonomy" id="4795"/>
    <lineage>
        <taxon>Eukaryota</taxon>
        <taxon>Sar</taxon>
        <taxon>Stramenopiles</taxon>
        <taxon>Oomycota</taxon>
        <taxon>Peronosporomycetes</taxon>
        <taxon>Peronosporales</taxon>
        <taxon>Peronosporaceae</taxon>
        <taxon>Phytophthora</taxon>
    </lineage>
</organism>
<dbReference type="EMBL" id="NBNE01001991">
    <property type="protein sequence ID" value="OWZ11926.1"/>
    <property type="molecule type" value="Genomic_DNA"/>
</dbReference>
<keyword evidence="4" id="KW-0479">Metal-binding</keyword>
<keyword evidence="3" id="KW-0229">DNA integration</keyword>
<dbReference type="SUPFAM" id="SSF50630">
    <property type="entry name" value="Acid proteases"/>
    <property type="match status" value="1"/>
</dbReference>
<dbReference type="PANTHER" id="PTHR33064:SF37">
    <property type="entry name" value="RIBONUCLEASE H"/>
    <property type="match status" value="1"/>
</dbReference>
<dbReference type="InterPro" id="IPR021109">
    <property type="entry name" value="Peptidase_aspartic_dom_sf"/>
</dbReference>
<dbReference type="GO" id="GO:0003723">
    <property type="term" value="F:RNA binding"/>
    <property type="evidence" value="ECO:0007669"/>
    <property type="project" value="UniProtKB-KW"/>
</dbReference>
<feature type="compositionally biased region" description="Basic and acidic residues" evidence="5">
    <location>
        <begin position="548"/>
        <end position="564"/>
    </location>
</feature>
<feature type="domain" description="CCHC-type" evidence="6">
    <location>
        <begin position="152"/>
        <end position="166"/>
    </location>
</feature>
<dbReference type="Gene3D" id="2.40.70.10">
    <property type="entry name" value="Acid Proteases"/>
    <property type="match status" value="1"/>
</dbReference>
<dbReference type="InterPro" id="IPR043502">
    <property type="entry name" value="DNA/RNA_pol_sf"/>
</dbReference>
<dbReference type="Gene3D" id="3.30.70.270">
    <property type="match status" value="2"/>
</dbReference>
<evidence type="ECO:0000259" key="6">
    <source>
        <dbReference type="PROSITE" id="PS50158"/>
    </source>
</evidence>
<dbReference type="GO" id="GO:0006508">
    <property type="term" value="P:proteolysis"/>
    <property type="evidence" value="ECO:0007669"/>
    <property type="project" value="InterPro"/>
</dbReference>
<accession>A0A225W2K0</accession>
<keyword evidence="4" id="KW-0862">Zinc</keyword>
<dbReference type="InterPro" id="IPR043128">
    <property type="entry name" value="Rev_trsase/Diguanyl_cyclase"/>
</dbReference>
<dbReference type="InterPro" id="IPR041577">
    <property type="entry name" value="RT_RNaseH_2"/>
</dbReference>
<keyword evidence="7" id="KW-0695">RNA-directed DNA polymerase</keyword>
<dbReference type="InterPro" id="IPR001969">
    <property type="entry name" value="Aspartic_peptidase_AS"/>
</dbReference>
<evidence type="ECO:0000256" key="5">
    <source>
        <dbReference type="SAM" id="MobiDB-lite"/>
    </source>
</evidence>
<dbReference type="Gene3D" id="3.10.10.10">
    <property type="entry name" value="HIV Type 1 Reverse Transcriptase, subunit A, domain 1"/>
    <property type="match status" value="1"/>
</dbReference>
<feature type="region of interest" description="Disordered" evidence="5">
    <location>
        <begin position="500"/>
        <end position="527"/>
    </location>
</feature>
<dbReference type="Proteomes" id="UP000198211">
    <property type="component" value="Unassembled WGS sequence"/>
</dbReference>
<keyword evidence="7" id="KW-0548">Nucleotidyltransferase</keyword>
<proteinExistence type="predicted"/>
<dbReference type="Pfam" id="PF13975">
    <property type="entry name" value="gag-asp_proteas"/>
    <property type="match status" value="1"/>
</dbReference>
<evidence type="ECO:0000313" key="8">
    <source>
        <dbReference type="Proteomes" id="UP000198211"/>
    </source>
</evidence>
<keyword evidence="2" id="KW-0694">RNA-binding</keyword>
<dbReference type="PANTHER" id="PTHR33064">
    <property type="entry name" value="POL PROTEIN"/>
    <property type="match status" value="1"/>
</dbReference>
<dbReference type="InterPro" id="IPR001878">
    <property type="entry name" value="Znf_CCHC"/>
</dbReference>
<keyword evidence="1" id="KW-0460">Magnesium</keyword>
<dbReference type="PROSITE" id="PS00141">
    <property type="entry name" value="ASP_PROTEASE"/>
    <property type="match status" value="1"/>
</dbReference>
<feature type="region of interest" description="Disordered" evidence="5">
    <location>
        <begin position="542"/>
        <end position="564"/>
    </location>
</feature>
<feature type="compositionally biased region" description="Polar residues" evidence="5">
    <location>
        <begin position="59"/>
        <end position="68"/>
    </location>
</feature>
<dbReference type="Pfam" id="PF17919">
    <property type="entry name" value="RT_RNaseH_2"/>
    <property type="match status" value="1"/>
</dbReference>
<keyword evidence="4" id="KW-0863">Zinc-finger</keyword>
<dbReference type="InterPro" id="IPR051320">
    <property type="entry name" value="Viral_Replic_Matur_Polypro"/>
</dbReference>
<dbReference type="GO" id="GO:0015074">
    <property type="term" value="P:DNA integration"/>
    <property type="evidence" value="ECO:0007669"/>
    <property type="project" value="UniProtKB-KW"/>
</dbReference>
<dbReference type="GO" id="GO:0008270">
    <property type="term" value="F:zinc ion binding"/>
    <property type="evidence" value="ECO:0007669"/>
    <property type="project" value="UniProtKB-KW"/>
</dbReference>
<reference evidence="8" key="1">
    <citation type="submission" date="2017-03" db="EMBL/GenBank/DDBJ databases">
        <title>Phytopthora megakarya and P. palmivora, two closely related causual agents of cacao black pod achieved similar genome size and gene model numbers by different mechanisms.</title>
        <authorList>
            <person name="Ali S."/>
            <person name="Shao J."/>
            <person name="Larry D.J."/>
            <person name="Kronmiller B."/>
            <person name="Shen D."/>
            <person name="Strem M.D."/>
            <person name="Melnick R.L."/>
            <person name="Guiltinan M.J."/>
            <person name="Tyler B.M."/>
            <person name="Meinhardt L.W."/>
            <person name="Bailey B.A."/>
        </authorList>
    </citation>
    <scope>NUCLEOTIDE SEQUENCE [LARGE SCALE GENOMIC DNA]</scope>
    <source>
        <strain evidence="8">zdho120</strain>
    </source>
</reference>
<dbReference type="GO" id="GO:0003964">
    <property type="term" value="F:RNA-directed DNA polymerase activity"/>
    <property type="evidence" value="ECO:0007669"/>
    <property type="project" value="UniProtKB-KW"/>
</dbReference>
<evidence type="ECO:0000256" key="3">
    <source>
        <dbReference type="ARBA" id="ARBA00022908"/>
    </source>
</evidence>
<keyword evidence="8" id="KW-1185">Reference proteome</keyword>
<evidence type="ECO:0000313" key="7">
    <source>
        <dbReference type="EMBL" id="OWZ11926.1"/>
    </source>
</evidence>
<sequence length="1040" mass="118112">MAQQPLDANMSNTSSKHWMIVIWPINWRCFDLEETLRARQLAKAPQGKVHAGSNKYRQKSTPENQSVPAKNARSVRAIQKAEDSSVSESDASGLEQEDECRRVYLVESKGWEIQAPTPVHQDNPDHTTMSQKNCAHCGSTKHDNLGCWKRLKCQKCGRKGHPSDHCIFVCRACEEMHDSGKCPMEEFYNLIRQWYKQEKPEVSKQIDNTCELHKRPTFAIANLRKDDYSRTDVVMELDLLPGESRGYWKYHASGKGFKQAKSTAKINNEGATLLFDSGAEISIVDSTFARKVGCTIDNSQRQECVGIGENAYMTEGRTRIKITLAGTYVYYFDAWVGDLTGQKAILGMYFMVPAGILLDLADGSLCLPDEVRIQLSGHRQLFSRNSRVITFAQHGNIPVAGSVEICGLRSLSDEQKLWVTRGDRWVPTVVRGPGRTQYLRITNVSTNNAATRHPYRDLDHVPRTTGYVSVGSRRYAEWQNLAFQTTADETPIEDSDEVVAEPLDDRPQYNAPTEISKKEPKPRKLMSIQPSPCVETKIEEPAAGGEPLKPEPDDADHVTTEGTRVDQEQIEPRDQVIQLRRSDQAGALVKPDREVDDDMDDAVCYHEGGDIFPEAIENHMAVLPEVEATTREVTIDDIRVEDPDATPEECERVRRIIWKRRHLLIRAGNALPPPRCAWGDLRYRRRERETGSTTFRRVAPQFREKLFMLIKGLLSATIIAPSISPWKPPLHIRLCIDYQVVNSLTRLMVYPMALVNDLLEDLGKWILGRVHDAAGETISAFITPFGLFEWARMPFGLKNAPQIYQRIVDNTLYGHMRIKPGQDKTFDVFEEGEPNQNLNRRSWDGDPKRYWGRCKVTYLGHQVSTEGLEAKPKDLEAFSNLPFPTKLKSMQSFLGSLNYYNRFIEDFAVYAAILYELREVEYYLIARLKSTGEPEEGAAPAGEERDRWTRAMNAFTILKAKIISTPILKHFDPGRAQVIVLYANSWAISATLMQEHSGVYWPVTFTSRTLKANELNYAIVDKEVLALLRMLDICYSQLIT</sequence>
<comment type="caution">
    <text evidence="7">The sequence shown here is derived from an EMBL/GenBank/DDBJ whole genome shotgun (WGS) entry which is preliminary data.</text>
</comment>
<feature type="region of interest" description="Disordered" evidence="5">
    <location>
        <begin position="42"/>
        <end position="94"/>
    </location>
</feature>
<dbReference type="PROSITE" id="PS50158">
    <property type="entry name" value="ZF_CCHC"/>
    <property type="match status" value="1"/>
</dbReference>
<evidence type="ECO:0000256" key="1">
    <source>
        <dbReference type="ARBA" id="ARBA00022842"/>
    </source>
</evidence>
<evidence type="ECO:0000256" key="4">
    <source>
        <dbReference type="PROSITE-ProRule" id="PRU00047"/>
    </source>
</evidence>
<gene>
    <name evidence="7" type="ORF">PHMEG_00014984</name>
</gene>
<keyword evidence="7" id="KW-0808">Transferase</keyword>
<dbReference type="AlphaFoldDB" id="A0A225W2K0"/>
<name>A0A225W2K0_9STRA</name>
<dbReference type="SUPFAM" id="SSF56672">
    <property type="entry name" value="DNA/RNA polymerases"/>
    <property type="match status" value="1"/>
</dbReference>
<protein>
    <submittedName>
        <fullName evidence="7">Reverse transcriptase</fullName>
    </submittedName>
</protein>
<dbReference type="GO" id="GO:0004190">
    <property type="term" value="F:aspartic-type endopeptidase activity"/>
    <property type="evidence" value="ECO:0007669"/>
    <property type="project" value="InterPro"/>
</dbReference>